<dbReference type="AlphaFoldDB" id="A0A074JEQ4"/>
<protein>
    <submittedName>
        <fullName evidence="1">ATPase</fullName>
    </submittedName>
</protein>
<sequence>MNMMAANVIAPPLPRSLDDTGINLVMMRDILLKTMFRTNTDTASALSKLICIPITLTQELIDICRKQGLVEAMGTLHANSGGEMGFQLSDTGKARALDALSQSEYYGAMPVPLQVYREQVKRQSIRNIQLTRQQLLGAMGHLILPPTLIDQLGPAVSSGRSILMYGPPGNGKSSISNGIRDAIGDNIYIPRAIEYAGQVITVFDPIVHTPAPLPEEDPTALRKRGVQFDTRYVYCERPTVITGGELSLDMLDLKYNKTARTYTAPLQLKSSGGVFIVDDLGRQAEPPQKLVNRWIVPLEENRDILSLQSGEKFEVPFDTLVIFSTNFHPNEIFDKAALRRIFFKIKIDGPDQAGFLKIFQMVAKKRNMPLDEKALLHLLKVKYPTIDNIYANYQPIFLIDQMISICEFEGIPYQMTPELVERAWMNMFVKDEAIVH</sequence>
<dbReference type="eggNOG" id="COG0464">
    <property type="taxonomic scope" value="Bacteria"/>
</dbReference>
<reference evidence="1 2" key="1">
    <citation type="submission" date="2013-07" db="EMBL/GenBank/DDBJ databases">
        <title>Thioclava pacifica DSM 10166 Genome Sequencing.</title>
        <authorList>
            <person name="Lai Q."/>
            <person name="Shao Z."/>
        </authorList>
    </citation>
    <scope>NUCLEOTIDE SEQUENCE [LARGE SCALE GENOMIC DNA]</scope>
    <source>
        <strain evidence="1 2">DSM 10166</strain>
    </source>
</reference>
<accession>A0A074JEQ4</accession>
<evidence type="ECO:0000313" key="1">
    <source>
        <dbReference type="EMBL" id="KEO54048.1"/>
    </source>
</evidence>
<dbReference type="InterPro" id="IPR027417">
    <property type="entry name" value="P-loop_NTPase"/>
</dbReference>
<name>A0A074JEQ4_9RHOB</name>
<gene>
    <name evidence="1" type="ORF">TP2_03795</name>
</gene>
<keyword evidence="2" id="KW-1185">Reference proteome</keyword>
<dbReference type="RefSeq" id="WP_038074902.1">
    <property type="nucleotide sequence ID" value="NZ_AUND01000012.1"/>
</dbReference>
<evidence type="ECO:0000313" key="2">
    <source>
        <dbReference type="Proteomes" id="UP000027432"/>
    </source>
</evidence>
<dbReference type="OrthoDB" id="9783370at2"/>
<dbReference type="Gene3D" id="3.40.50.300">
    <property type="entry name" value="P-loop containing nucleotide triphosphate hydrolases"/>
    <property type="match status" value="1"/>
</dbReference>
<dbReference type="STRING" id="1353537.TP2_03795"/>
<proteinExistence type="predicted"/>
<dbReference type="SUPFAM" id="SSF52540">
    <property type="entry name" value="P-loop containing nucleoside triphosphate hydrolases"/>
    <property type="match status" value="1"/>
</dbReference>
<dbReference type="Proteomes" id="UP000027432">
    <property type="component" value="Unassembled WGS sequence"/>
</dbReference>
<organism evidence="1 2">
    <name type="scientific">Thioclava pacifica DSM 10166</name>
    <dbReference type="NCBI Taxonomy" id="1353537"/>
    <lineage>
        <taxon>Bacteria</taxon>
        <taxon>Pseudomonadati</taxon>
        <taxon>Pseudomonadota</taxon>
        <taxon>Alphaproteobacteria</taxon>
        <taxon>Rhodobacterales</taxon>
        <taxon>Paracoccaceae</taxon>
        <taxon>Thioclava</taxon>
    </lineage>
</organism>
<dbReference type="EMBL" id="AUND01000012">
    <property type="protein sequence ID" value="KEO54048.1"/>
    <property type="molecule type" value="Genomic_DNA"/>
</dbReference>
<comment type="caution">
    <text evidence="1">The sequence shown here is derived from an EMBL/GenBank/DDBJ whole genome shotgun (WGS) entry which is preliminary data.</text>
</comment>